<evidence type="ECO:0000256" key="2">
    <source>
        <dbReference type="RuleBase" id="RU362097"/>
    </source>
</evidence>
<dbReference type="GO" id="GO:0015562">
    <property type="term" value="F:efflux transmembrane transporter activity"/>
    <property type="evidence" value="ECO:0007669"/>
    <property type="project" value="InterPro"/>
</dbReference>
<protein>
    <submittedName>
        <fullName evidence="3">Cation efflux system protein CusC</fullName>
    </submittedName>
</protein>
<evidence type="ECO:0000313" key="3">
    <source>
        <dbReference type="EMBL" id="SUB87877.1"/>
    </source>
</evidence>
<organism evidence="3 4">
    <name type="scientific">Prevotella denticola</name>
    <dbReference type="NCBI Taxonomy" id="28129"/>
    <lineage>
        <taxon>Bacteria</taxon>
        <taxon>Pseudomonadati</taxon>
        <taxon>Bacteroidota</taxon>
        <taxon>Bacteroidia</taxon>
        <taxon>Bacteroidales</taxon>
        <taxon>Prevotellaceae</taxon>
        <taxon>Prevotella</taxon>
    </lineage>
</organism>
<sequence length="474" mass="52552">MMKRNNIFLLILLAIGVSSCKTPQATQVNSRTRLQLPTQYNGDTLTAKTTPTSWKMFFTDPQLKALIDSALVNNQDLKITLQQIAVAKSGMIAAKGAMLPSLSVGAEVGVSKAGRYTSEGAGNASTEMTPGKLIPDPLMNYHPGFAFDWELDLFGKLKSSKKAAVERYLATLEGQNAVRASLISQVASNYYTLLALDNKLTLIRKYIDLQRQAEKIAEIQKEADSDTELAVEKFKAELAKARSQEFALKQEITECENALNLLLGRYPTPIQRDAKQLLNEDVKMVVIGLPSNLLSHRPDIRQAEHELAAAHWDVETARKAFLPSVNISATLGLEAFNPTYLTRMPKSLAYSVVGGLTAPLINRKAIEANFQQADAAQLQALYEYDKILLTAYSEVCTLLSKHKNLVAYYALKEEEVKTLEHSVEVSRQLYMNGRATYLDVLGAERDALDAQMELLETRQQQLSCVVDLYRSLGE</sequence>
<dbReference type="AlphaFoldDB" id="A0A379E577"/>
<dbReference type="InterPro" id="IPR010131">
    <property type="entry name" value="MdtP/NodT-like"/>
</dbReference>
<dbReference type="Gene3D" id="2.20.200.10">
    <property type="entry name" value="Outer membrane efflux proteins (OEP)"/>
    <property type="match status" value="1"/>
</dbReference>
<dbReference type="EMBL" id="UGTM01000001">
    <property type="protein sequence ID" value="SUB87877.1"/>
    <property type="molecule type" value="Genomic_DNA"/>
</dbReference>
<feature type="signal peptide" evidence="2">
    <location>
        <begin position="1"/>
        <end position="20"/>
    </location>
</feature>
<dbReference type="RefSeq" id="WP_025067083.1">
    <property type="nucleotide sequence ID" value="NZ_CALKRA010000094.1"/>
</dbReference>
<dbReference type="GO" id="GO:0005886">
    <property type="term" value="C:plasma membrane"/>
    <property type="evidence" value="ECO:0007669"/>
    <property type="project" value="UniProtKB-SubCell"/>
</dbReference>
<keyword evidence="2" id="KW-0472">Membrane</keyword>
<dbReference type="NCBIfam" id="TIGR01845">
    <property type="entry name" value="outer_NodT"/>
    <property type="match status" value="1"/>
</dbReference>
<keyword evidence="2" id="KW-0564">Palmitate</keyword>
<gene>
    <name evidence="3" type="primary">cusC</name>
    <name evidence="3" type="ORF">NCTC13067_01558</name>
</gene>
<dbReference type="PANTHER" id="PTHR30203">
    <property type="entry name" value="OUTER MEMBRANE CATION EFFLUX PROTEIN"/>
    <property type="match status" value="1"/>
</dbReference>
<proteinExistence type="inferred from homology"/>
<evidence type="ECO:0000256" key="1">
    <source>
        <dbReference type="ARBA" id="ARBA00007613"/>
    </source>
</evidence>
<feature type="chain" id="PRO_5035033551" evidence="2">
    <location>
        <begin position="21"/>
        <end position="474"/>
    </location>
</feature>
<dbReference type="PROSITE" id="PS51257">
    <property type="entry name" value="PROKAR_LIPOPROTEIN"/>
    <property type="match status" value="1"/>
</dbReference>
<dbReference type="Proteomes" id="UP000255469">
    <property type="component" value="Unassembled WGS sequence"/>
</dbReference>
<comment type="subcellular location">
    <subcellularLocation>
        <location evidence="2">Cell membrane</location>
        <topology evidence="2">Lipid-anchor</topology>
    </subcellularLocation>
</comment>
<evidence type="ECO:0000313" key="4">
    <source>
        <dbReference type="Proteomes" id="UP000255469"/>
    </source>
</evidence>
<accession>A0A379E577</accession>
<dbReference type="PANTHER" id="PTHR30203:SF30">
    <property type="entry name" value="OUTER MEMBRANE PROTEIN-RELATED"/>
    <property type="match status" value="1"/>
</dbReference>
<name>A0A379E577_9BACT</name>
<keyword evidence="2" id="KW-1134">Transmembrane beta strand</keyword>
<keyword evidence="2" id="KW-0449">Lipoprotein</keyword>
<comment type="similarity">
    <text evidence="1 2">Belongs to the outer membrane factor (OMF) (TC 1.B.17) family.</text>
</comment>
<keyword evidence="2" id="KW-0812">Transmembrane</keyword>
<dbReference type="InterPro" id="IPR003423">
    <property type="entry name" value="OMP_efflux"/>
</dbReference>
<dbReference type="SUPFAM" id="SSF56954">
    <property type="entry name" value="Outer membrane efflux proteins (OEP)"/>
    <property type="match status" value="1"/>
</dbReference>
<keyword evidence="2" id="KW-0732">Signal</keyword>
<dbReference type="Pfam" id="PF02321">
    <property type="entry name" value="OEP"/>
    <property type="match status" value="2"/>
</dbReference>
<dbReference type="Gene3D" id="1.20.1600.10">
    <property type="entry name" value="Outer membrane efflux proteins (OEP)"/>
    <property type="match status" value="1"/>
</dbReference>
<reference evidence="3 4" key="1">
    <citation type="submission" date="2018-06" db="EMBL/GenBank/DDBJ databases">
        <authorList>
            <consortium name="Pathogen Informatics"/>
            <person name="Doyle S."/>
        </authorList>
    </citation>
    <scope>NUCLEOTIDE SEQUENCE [LARGE SCALE GENOMIC DNA]</scope>
    <source>
        <strain evidence="3 4">NCTC13067</strain>
    </source>
</reference>